<reference evidence="2" key="1">
    <citation type="journal article" date="2020" name="Stud. Mycol.">
        <title>101 Dothideomycetes genomes: a test case for predicting lifestyles and emergence of pathogens.</title>
        <authorList>
            <person name="Haridas S."/>
            <person name="Albert R."/>
            <person name="Binder M."/>
            <person name="Bloem J."/>
            <person name="Labutti K."/>
            <person name="Salamov A."/>
            <person name="Andreopoulos B."/>
            <person name="Baker S."/>
            <person name="Barry K."/>
            <person name="Bills G."/>
            <person name="Bluhm B."/>
            <person name="Cannon C."/>
            <person name="Castanera R."/>
            <person name="Culley D."/>
            <person name="Daum C."/>
            <person name="Ezra D."/>
            <person name="Gonzalez J."/>
            <person name="Henrissat B."/>
            <person name="Kuo A."/>
            <person name="Liang C."/>
            <person name="Lipzen A."/>
            <person name="Lutzoni F."/>
            <person name="Magnuson J."/>
            <person name="Mondo S."/>
            <person name="Nolan M."/>
            <person name="Ohm R."/>
            <person name="Pangilinan J."/>
            <person name="Park H.-J."/>
            <person name="Ramirez L."/>
            <person name="Alfaro M."/>
            <person name="Sun H."/>
            <person name="Tritt A."/>
            <person name="Yoshinaga Y."/>
            <person name="Zwiers L.-H."/>
            <person name="Turgeon B."/>
            <person name="Goodwin S."/>
            <person name="Spatafora J."/>
            <person name="Crous P."/>
            <person name="Grigoriev I."/>
        </authorList>
    </citation>
    <scope>NUCLEOTIDE SEQUENCE</scope>
    <source>
        <strain evidence="2">CBS 122368</strain>
    </source>
</reference>
<dbReference type="AlphaFoldDB" id="A0A6A6IAJ5"/>
<organism evidence="2 3">
    <name type="scientific">Trematosphaeria pertusa</name>
    <dbReference type="NCBI Taxonomy" id="390896"/>
    <lineage>
        <taxon>Eukaryota</taxon>
        <taxon>Fungi</taxon>
        <taxon>Dikarya</taxon>
        <taxon>Ascomycota</taxon>
        <taxon>Pezizomycotina</taxon>
        <taxon>Dothideomycetes</taxon>
        <taxon>Pleosporomycetidae</taxon>
        <taxon>Pleosporales</taxon>
        <taxon>Massarineae</taxon>
        <taxon>Trematosphaeriaceae</taxon>
        <taxon>Trematosphaeria</taxon>
    </lineage>
</organism>
<protein>
    <submittedName>
        <fullName evidence="2">Uncharacterized protein</fullName>
    </submittedName>
</protein>
<evidence type="ECO:0000256" key="1">
    <source>
        <dbReference type="SAM" id="SignalP"/>
    </source>
</evidence>
<dbReference type="OrthoDB" id="5091972at2759"/>
<dbReference type="Proteomes" id="UP000800094">
    <property type="component" value="Unassembled WGS sequence"/>
</dbReference>
<keyword evidence="1" id="KW-0732">Signal</keyword>
<dbReference type="GeneID" id="54588993"/>
<evidence type="ECO:0000313" key="3">
    <source>
        <dbReference type="Proteomes" id="UP000800094"/>
    </source>
</evidence>
<name>A0A6A6IAJ5_9PLEO</name>
<evidence type="ECO:0000313" key="2">
    <source>
        <dbReference type="EMBL" id="KAF2247401.1"/>
    </source>
</evidence>
<feature type="signal peptide" evidence="1">
    <location>
        <begin position="1"/>
        <end position="16"/>
    </location>
</feature>
<sequence length="146" mass="16190">MPLSTMVLFFSRLSHAALLLCIIASTATMYQPNLEQQVLATASDASQEPYRAPLRYSDGSLGDVIKGEYIVELSPGYSFEDHCRNIGRDMDEYEVKVLKHVFPDSIGYPCTGVGDEVLDDIRADSGVKEVFCVPEKGPSRERPVRT</sequence>
<dbReference type="EMBL" id="ML987197">
    <property type="protein sequence ID" value="KAF2247401.1"/>
    <property type="molecule type" value="Genomic_DNA"/>
</dbReference>
<dbReference type="RefSeq" id="XP_033682405.1">
    <property type="nucleotide sequence ID" value="XM_033835663.1"/>
</dbReference>
<accession>A0A6A6IAJ5</accession>
<gene>
    <name evidence="2" type="ORF">BU26DRAFT_606354</name>
</gene>
<proteinExistence type="predicted"/>
<feature type="chain" id="PRO_5025532176" evidence="1">
    <location>
        <begin position="17"/>
        <end position="146"/>
    </location>
</feature>
<keyword evidence="3" id="KW-1185">Reference proteome</keyword>